<comment type="catalytic activity">
    <reaction evidence="3">
        <text>adenosylcob(III)inamide + GTP = adenosylcob(III)inamide phosphate + GDP + H(+)</text>
        <dbReference type="Rhea" id="RHEA:15765"/>
        <dbReference type="ChEBI" id="CHEBI:2480"/>
        <dbReference type="ChEBI" id="CHEBI:15378"/>
        <dbReference type="ChEBI" id="CHEBI:37565"/>
        <dbReference type="ChEBI" id="CHEBI:58189"/>
        <dbReference type="ChEBI" id="CHEBI:58502"/>
        <dbReference type="EC" id="2.7.1.156"/>
    </reaction>
</comment>
<evidence type="ECO:0000256" key="8">
    <source>
        <dbReference type="ARBA" id="ARBA00012016"/>
    </source>
</evidence>
<evidence type="ECO:0000256" key="4">
    <source>
        <dbReference type="ARBA" id="ARBA00003889"/>
    </source>
</evidence>
<protein>
    <recommendedName>
        <fullName evidence="16">Adenosylcobinamide kinase</fullName>
        <ecNumber evidence="8">2.7.1.156</ecNumber>
        <ecNumber evidence="9">2.7.7.62</ecNumber>
    </recommendedName>
    <alternativeName>
        <fullName evidence="17">Adenosylcobinamide-phosphate guanylyltransferase</fullName>
    </alternativeName>
</protein>
<comment type="pathway">
    <text evidence="5">Cofactor biosynthesis; adenosylcobalamin biosynthesis; adenosylcobalamin from cob(II)yrinate a,c-diamide: step 6/7.</text>
</comment>
<evidence type="ECO:0000256" key="7">
    <source>
        <dbReference type="ARBA" id="ARBA00007490"/>
    </source>
</evidence>
<evidence type="ECO:0000256" key="12">
    <source>
        <dbReference type="ARBA" id="ARBA00022741"/>
    </source>
</evidence>
<evidence type="ECO:0000256" key="14">
    <source>
        <dbReference type="ARBA" id="ARBA00022840"/>
    </source>
</evidence>
<comment type="function">
    <text evidence="4">Catalyzes ATP-dependent phosphorylation of adenosylcobinamide and addition of GMP to adenosylcobinamide phosphate.</text>
</comment>
<dbReference type="InterPro" id="IPR003203">
    <property type="entry name" value="CobU/CobP"/>
</dbReference>
<dbReference type="EC" id="2.7.7.62" evidence="9"/>
<comment type="similarity">
    <text evidence="7">Belongs to the CobU/CobP family.</text>
</comment>
<comment type="catalytic activity">
    <reaction evidence="2">
        <text>adenosylcob(III)inamide phosphate + GTP + H(+) = adenosylcob(III)inamide-GDP + diphosphate</text>
        <dbReference type="Rhea" id="RHEA:22712"/>
        <dbReference type="ChEBI" id="CHEBI:15378"/>
        <dbReference type="ChEBI" id="CHEBI:33019"/>
        <dbReference type="ChEBI" id="CHEBI:37565"/>
        <dbReference type="ChEBI" id="CHEBI:58502"/>
        <dbReference type="ChEBI" id="CHEBI:60487"/>
        <dbReference type="EC" id="2.7.7.62"/>
    </reaction>
</comment>
<evidence type="ECO:0000256" key="15">
    <source>
        <dbReference type="ARBA" id="ARBA00023134"/>
    </source>
</evidence>
<evidence type="ECO:0000256" key="17">
    <source>
        <dbReference type="ARBA" id="ARBA00030571"/>
    </source>
</evidence>
<sequence>MGSFTFVTGGCRSGKSSHAQELAESLASDNRLYVATLQPLDTEMEKRVTDHQAQRDDSWYTIEEPIDIVQVIEKEQDRAGVILVDCITLWVTNLFMTEQSEGDILKRVEAFADASAASNVPIVTVSNEVGMGIVPDNALSRQFRDIQGAANQRIAAMAHKVVFTVSGIPMVMKGA</sequence>
<proteinExistence type="inferred from homology"/>
<keyword evidence="10" id="KW-0169">Cobalamin biosynthesis</keyword>
<keyword evidence="12" id="KW-0547">Nucleotide-binding</keyword>
<evidence type="ECO:0000256" key="11">
    <source>
        <dbReference type="ARBA" id="ARBA00022679"/>
    </source>
</evidence>
<evidence type="ECO:0000256" key="10">
    <source>
        <dbReference type="ARBA" id="ARBA00022573"/>
    </source>
</evidence>
<evidence type="ECO:0000256" key="16">
    <source>
        <dbReference type="ARBA" id="ARBA00029570"/>
    </source>
</evidence>
<name>A0ABM7PAM7_9BACT</name>
<accession>A0ABM7PAM7</accession>
<evidence type="ECO:0000256" key="9">
    <source>
        <dbReference type="ARBA" id="ARBA00012523"/>
    </source>
</evidence>
<keyword evidence="11" id="KW-0808">Transferase</keyword>
<dbReference type="Gene3D" id="3.40.50.300">
    <property type="entry name" value="P-loop containing nucleotide triphosphate hydrolases"/>
    <property type="match status" value="1"/>
</dbReference>
<keyword evidence="13 18" id="KW-0418">Kinase</keyword>
<dbReference type="Pfam" id="PF02283">
    <property type="entry name" value="CobU"/>
    <property type="match status" value="1"/>
</dbReference>
<keyword evidence="14" id="KW-0067">ATP-binding</keyword>
<dbReference type="NCBIfam" id="NF004469">
    <property type="entry name" value="PRK05800.1"/>
    <property type="match status" value="1"/>
</dbReference>
<dbReference type="CDD" id="cd00544">
    <property type="entry name" value="CobU"/>
    <property type="match status" value="1"/>
</dbReference>
<dbReference type="PIRSF" id="PIRSF006135">
    <property type="entry name" value="CobU"/>
    <property type="match status" value="1"/>
</dbReference>
<evidence type="ECO:0000256" key="6">
    <source>
        <dbReference type="ARBA" id="ARBA00005159"/>
    </source>
</evidence>
<evidence type="ECO:0000313" key="19">
    <source>
        <dbReference type="Proteomes" id="UP001320148"/>
    </source>
</evidence>
<dbReference type="InterPro" id="IPR027417">
    <property type="entry name" value="P-loop_NTPase"/>
</dbReference>
<evidence type="ECO:0000256" key="2">
    <source>
        <dbReference type="ARBA" id="ARBA00000711"/>
    </source>
</evidence>
<reference evidence="18 19" key="1">
    <citation type="submission" date="2021-02" db="EMBL/GenBank/DDBJ databases">
        <title>Complete genome of Desulfoluna sp. strain ASN36.</title>
        <authorList>
            <person name="Takahashi A."/>
            <person name="Kojima H."/>
            <person name="Fukui M."/>
        </authorList>
    </citation>
    <scope>NUCLEOTIDE SEQUENCE [LARGE SCALE GENOMIC DNA]</scope>
    <source>
        <strain evidence="18 19">ASN36</strain>
    </source>
</reference>
<dbReference type="Proteomes" id="UP001320148">
    <property type="component" value="Chromosome"/>
</dbReference>
<evidence type="ECO:0000256" key="1">
    <source>
        <dbReference type="ARBA" id="ARBA00000312"/>
    </source>
</evidence>
<evidence type="ECO:0000256" key="13">
    <source>
        <dbReference type="ARBA" id="ARBA00022777"/>
    </source>
</evidence>
<comment type="pathway">
    <text evidence="6">Cofactor biosynthesis; adenosylcobalamin biosynthesis; adenosylcobalamin from cob(II)yrinate a,c-diamide: step 5/7.</text>
</comment>
<organism evidence="18 19">
    <name type="scientific">Desulfoluna limicola</name>
    <dbReference type="NCBI Taxonomy" id="2810562"/>
    <lineage>
        <taxon>Bacteria</taxon>
        <taxon>Pseudomonadati</taxon>
        <taxon>Thermodesulfobacteriota</taxon>
        <taxon>Desulfobacteria</taxon>
        <taxon>Desulfobacterales</taxon>
        <taxon>Desulfolunaceae</taxon>
        <taxon>Desulfoluna</taxon>
    </lineage>
</organism>
<dbReference type="PANTHER" id="PTHR34848">
    <property type="match status" value="1"/>
</dbReference>
<keyword evidence="15" id="KW-0342">GTP-binding</keyword>
<keyword evidence="19" id="KW-1185">Reference proteome</keyword>
<dbReference type="PANTHER" id="PTHR34848:SF1">
    <property type="entry name" value="BIFUNCTIONAL ADENOSYLCOBALAMIN BIOSYNTHESIS PROTEIN COBU"/>
    <property type="match status" value="1"/>
</dbReference>
<dbReference type="RefSeq" id="WP_236890884.1">
    <property type="nucleotide sequence ID" value="NZ_AP024488.1"/>
</dbReference>
<dbReference type="GO" id="GO:0016301">
    <property type="term" value="F:kinase activity"/>
    <property type="evidence" value="ECO:0007669"/>
    <property type="project" value="UniProtKB-KW"/>
</dbReference>
<evidence type="ECO:0000256" key="5">
    <source>
        <dbReference type="ARBA" id="ARBA00004692"/>
    </source>
</evidence>
<gene>
    <name evidence="18" type="primary">cobU</name>
    <name evidence="18" type="ORF">DSLASN_02080</name>
</gene>
<evidence type="ECO:0000313" key="18">
    <source>
        <dbReference type="EMBL" id="BCS94576.1"/>
    </source>
</evidence>
<dbReference type="EMBL" id="AP024488">
    <property type="protein sequence ID" value="BCS94576.1"/>
    <property type="molecule type" value="Genomic_DNA"/>
</dbReference>
<dbReference type="SUPFAM" id="SSF52540">
    <property type="entry name" value="P-loop containing nucleoside triphosphate hydrolases"/>
    <property type="match status" value="1"/>
</dbReference>
<comment type="catalytic activity">
    <reaction evidence="1">
        <text>adenosylcob(III)inamide + ATP = adenosylcob(III)inamide phosphate + ADP + H(+)</text>
        <dbReference type="Rhea" id="RHEA:15769"/>
        <dbReference type="ChEBI" id="CHEBI:2480"/>
        <dbReference type="ChEBI" id="CHEBI:15378"/>
        <dbReference type="ChEBI" id="CHEBI:30616"/>
        <dbReference type="ChEBI" id="CHEBI:58502"/>
        <dbReference type="ChEBI" id="CHEBI:456216"/>
        <dbReference type="EC" id="2.7.1.156"/>
    </reaction>
</comment>
<dbReference type="EC" id="2.7.1.156" evidence="8"/>
<evidence type="ECO:0000256" key="3">
    <source>
        <dbReference type="ARBA" id="ARBA00001522"/>
    </source>
</evidence>